<keyword evidence="3" id="KW-1185">Reference proteome</keyword>
<evidence type="ECO:0000256" key="1">
    <source>
        <dbReference type="SAM" id="Phobius"/>
    </source>
</evidence>
<gene>
    <name evidence="2" type="ORF">SAMN05444351_2897</name>
</gene>
<evidence type="ECO:0000313" key="2">
    <source>
        <dbReference type="EMBL" id="SHG67573.1"/>
    </source>
</evidence>
<dbReference type="PROSITE" id="PS51318">
    <property type="entry name" value="TAT"/>
    <property type="match status" value="1"/>
</dbReference>
<keyword evidence="1" id="KW-0812">Transmembrane</keyword>
<dbReference type="RefSeq" id="WP_073420942.1">
    <property type="nucleotide sequence ID" value="NZ_FQVX01000003.1"/>
</dbReference>
<keyword evidence="1" id="KW-0472">Membrane</keyword>
<name>A0A1M5LT90_9ACTN</name>
<organism evidence="2 3">
    <name type="scientific">Geodermatophilus nigrescens</name>
    <dbReference type="NCBI Taxonomy" id="1070870"/>
    <lineage>
        <taxon>Bacteria</taxon>
        <taxon>Bacillati</taxon>
        <taxon>Actinomycetota</taxon>
        <taxon>Actinomycetes</taxon>
        <taxon>Geodermatophilales</taxon>
        <taxon>Geodermatophilaceae</taxon>
        <taxon>Geodermatophilus</taxon>
    </lineage>
</organism>
<keyword evidence="1" id="KW-1133">Transmembrane helix</keyword>
<accession>A0A1M5LT90</accession>
<dbReference type="Proteomes" id="UP000184471">
    <property type="component" value="Unassembled WGS sequence"/>
</dbReference>
<dbReference type="AlphaFoldDB" id="A0A1M5LT90"/>
<feature type="transmembrane region" description="Helical" evidence="1">
    <location>
        <begin position="74"/>
        <end position="93"/>
    </location>
</feature>
<dbReference type="STRING" id="1070870.SAMN05444351_2897"/>
<evidence type="ECO:0000313" key="3">
    <source>
        <dbReference type="Proteomes" id="UP000184471"/>
    </source>
</evidence>
<protein>
    <submittedName>
        <fullName evidence="2">Uncharacterized protein</fullName>
    </submittedName>
</protein>
<dbReference type="InterPro" id="IPR006311">
    <property type="entry name" value="TAT_signal"/>
</dbReference>
<dbReference type="EMBL" id="FQVX01000003">
    <property type="protein sequence ID" value="SHG67573.1"/>
    <property type="molecule type" value="Genomic_DNA"/>
</dbReference>
<proteinExistence type="predicted"/>
<reference evidence="2 3" key="1">
    <citation type="submission" date="2016-11" db="EMBL/GenBank/DDBJ databases">
        <authorList>
            <person name="Jaros S."/>
            <person name="Januszkiewicz K."/>
            <person name="Wedrychowicz H."/>
        </authorList>
    </citation>
    <scope>NUCLEOTIDE SEQUENCE [LARGE SCALE GENOMIC DNA]</scope>
    <source>
        <strain evidence="2 3">DSM 45408</strain>
    </source>
</reference>
<sequence>MTEPRPPWSRRRRRLLAGLALGGVAGGLGALVLPAEAGVTAAYLGALCGLLLVAAVVVFLAIPGPDTLGTLLRTTPLAGAVCVVAALLALSNPGESLRWLWWTAAGAGAAWSAAALWLNRGA</sequence>
<feature type="transmembrane region" description="Helical" evidence="1">
    <location>
        <begin position="99"/>
        <end position="118"/>
    </location>
</feature>
<feature type="transmembrane region" description="Helical" evidence="1">
    <location>
        <begin position="40"/>
        <end position="62"/>
    </location>
</feature>